<keyword evidence="2" id="KW-0597">Phosphoprotein</keyword>
<evidence type="ECO:0000256" key="1">
    <source>
        <dbReference type="ARBA" id="ARBA00008314"/>
    </source>
</evidence>
<dbReference type="PROSITE" id="PS51126">
    <property type="entry name" value="DILUTE"/>
    <property type="match status" value="1"/>
</dbReference>
<evidence type="ECO:0000256" key="3">
    <source>
        <dbReference type="ARBA" id="ARBA00022737"/>
    </source>
</evidence>
<reference evidence="14" key="2">
    <citation type="submission" date="2025-08" db="UniProtKB">
        <authorList>
            <consortium name="Ensembl"/>
        </authorList>
    </citation>
    <scope>IDENTIFICATION</scope>
</reference>
<dbReference type="CDD" id="cd01380">
    <property type="entry name" value="MYSc_Myo5"/>
    <property type="match status" value="1"/>
</dbReference>
<dbReference type="Proteomes" id="UP000694553">
    <property type="component" value="Unassembled WGS sequence"/>
</dbReference>
<dbReference type="InterPro" id="IPR000048">
    <property type="entry name" value="IQ_motif_EF-hand-BS"/>
</dbReference>
<dbReference type="InterPro" id="IPR004009">
    <property type="entry name" value="SH3_Myosin"/>
</dbReference>
<keyword evidence="5 11" id="KW-0067">ATP-binding</keyword>
<dbReference type="PROSITE" id="PS51456">
    <property type="entry name" value="MYOSIN_MOTOR"/>
    <property type="match status" value="1"/>
</dbReference>
<feature type="coiled-coil region" evidence="12">
    <location>
        <begin position="1041"/>
        <end position="1086"/>
    </location>
</feature>
<dbReference type="Pfam" id="PF01843">
    <property type="entry name" value="DIL"/>
    <property type="match status" value="1"/>
</dbReference>
<dbReference type="InterPro" id="IPR001609">
    <property type="entry name" value="Myosin_head_motor_dom-like"/>
</dbReference>
<keyword evidence="6" id="KW-0112">Calmodulin-binding</keyword>
<dbReference type="FunFam" id="1.20.5.190:FF:000001">
    <property type="entry name" value="unconventional myosin-Va"/>
    <property type="match status" value="2"/>
</dbReference>
<dbReference type="PANTHER" id="PTHR13140:SF273">
    <property type="entry name" value="UNCONVENTIONAL MYOSIN-VA"/>
    <property type="match status" value="1"/>
</dbReference>
<evidence type="ECO:0000256" key="6">
    <source>
        <dbReference type="ARBA" id="ARBA00022860"/>
    </source>
</evidence>
<dbReference type="GO" id="GO:0005737">
    <property type="term" value="C:cytoplasm"/>
    <property type="evidence" value="ECO:0007669"/>
    <property type="project" value="TreeGrafter"/>
</dbReference>
<name>A0A8U7NX12_CORMO</name>
<dbReference type="Gene3D" id="1.10.10.820">
    <property type="match status" value="1"/>
</dbReference>
<dbReference type="InterPro" id="IPR037988">
    <property type="entry name" value="Myo5a_CBD"/>
</dbReference>
<dbReference type="FunFam" id="1.10.10.820:FF:000001">
    <property type="entry name" value="Myosin heavy chain"/>
    <property type="match status" value="1"/>
</dbReference>
<dbReference type="Gene3D" id="1.20.120.720">
    <property type="entry name" value="Myosin VI head, motor domain, U50 subdomain"/>
    <property type="match status" value="1"/>
</dbReference>
<evidence type="ECO:0000256" key="9">
    <source>
        <dbReference type="ARBA" id="ARBA00023175"/>
    </source>
</evidence>
<dbReference type="Gene3D" id="3.40.850.10">
    <property type="entry name" value="Kinesin motor domain"/>
    <property type="match status" value="1"/>
</dbReference>
<feature type="binding site" evidence="11">
    <location>
        <begin position="144"/>
        <end position="151"/>
    </location>
    <ligand>
        <name>ATP</name>
        <dbReference type="ChEBI" id="CHEBI:30616"/>
    </ligand>
</feature>
<dbReference type="PRINTS" id="PR00193">
    <property type="entry name" value="MYOSINHEAVY"/>
</dbReference>
<evidence type="ECO:0000256" key="13">
    <source>
        <dbReference type="SAM" id="MobiDB-lite"/>
    </source>
</evidence>
<evidence type="ECO:0000256" key="11">
    <source>
        <dbReference type="PROSITE-ProRule" id="PRU00782"/>
    </source>
</evidence>
<dbReference type="PROSITE" id="PS50096">
    <property type="entry name" value="IQ"/>
    <property type="match status" value="6"/>
</dbReference>
<dbReference type="GO" id="GO:0007015">
    <property type="term" value="P:actin filament organization"/>
    <property type="evidence" value="ECO:0007669"/>
    <property type="project" value="TreeGrafter"/>
</dbReference>
<dbReference type="Ensembl" id="ENSCMUT00000030394.1">
    <property type="protein sequence ID" value="ENSCMUP00000031514.1"/>
    <property type="gene ID" value="ENSCMUG00000016190.2"/>
</dbReference>
<accession>A0A8U7NX12</accession>
<keyword evidence="15" id="KW-1185">Reference proteome</keyword>
<evidence type="ECO:0000256" key="8">
    <source>
        <dbReference type="ARBA" id="ARBA00023123"/>
    </source>
</evidence>
<feature type="coiled-coil region" evidence="12">
    <location>
        <begin position="933"/>
        <end position="984"/>
    </location>
</feature>
<evidence type="ECO:0000256" key="4">
    <source>
        <dbReference type="ARBA" id="ARBA00022741"/>
    </source>
</evidence>
<dbReference type="FunFam" id="1.20.5.190:FF:000006">
    <property type="entry name" value="Myosin VA"/>
    <property type="match status" value="1"/>
</dbReference>
<gene>
    <name evidence="14" type="primary">MYO5A</name>
</gene>
<feature type="region of interest" description="Disordered" evidence="13">
    <location>
        <begin position="576"/>
        <end position="611"/>
    </location>
</feature>
<dbReference type="Gene3D" id="1.20.5.190">
    <property type="match status" value="3"/>
</dbReference>
<evidence type="ECO:0000313" key="14">
    <source>
        <dbReference type="Ensembl" id="ENSCMUP00000031514.1"/>
    </source>
</evidence>
<evidence type="ECO:0000256" key="10">
    <source>
        <dbReference type="ARBA" id="ARBA00023203"/>
    </source>
</evidence>
<dbReference type="Pfam" id="PF00612">
    <property type="entry name" value="IQ"/>
    <property type="match status" value="6"/>
</dbReference>
<evidence type="ECO:0000256" key="12">
    <source>
        <dbReference type="SAM" id="Coils"/>
    </source>
</evidence>
<dbReference type="GO" id="GO:0016020">
    <property type="term" value="C:membrane"/>
    <property type="evidence" value="ECO:0007669"/>
    <property type="project" value="TreeGrafter"/>
</dbReference>
<dbReference type="PANTHER" id="PTHR13140">
    <property type="entry name" value="MYOSIN"/>
    <property type="match status" value="1"/>
</dbReference>
<comment type="similarity">
    <text evidence="1 11">Belongs to the TRAFAC class myosin-kinesin ATPase superfamily. Myosin family.</text>
</comment>
<dbReference type="SMART" id="SM00015">
    <property type="entry name" value="IQ"/>
    <property type="match status" value="6"/>
</dbReference>
<dbReference type="GO" id="GO:0005516">
    <property type="term" value="F:calmodulin binding"/>
    <property type="evidence" value="ECO:0007669"/>
    <property type="project" value="UniProtKB-KW"/>
</dbReference>
<keyword evidence="4 11" id="KW-0547">Nucleotide-binding</keyword>
<keyword evidence="8 11" id="KW-0518">Myosin</keyword>
<dbReference type="FunFam" id="1.20.58.530:FF:000002">
    <property type="entry name" value="Class V myosin"/>
    <property type="match status" value="1"/>
</dbReference>
<dbReference type="SUPFAM" id="SSF52540">
    <property type="entry name" value="P-loop containing nucleoside triphosphate hydrolases"/>
    <property type="match status" value="2"/>
</dbReference>
<feature type="region of interest" description="Actin-binding" evidence="11">
    <location>
        <begin position="620"/>
        <end position="642"/>
    </location>
</feature>
<evidence type="ECO:0000256" key="7">
    <source>
        <dbReference type="ARBA" id="ARBA00023054"/>
    </source>
</evidence>
<dbReference type="GO" id="GO:0051015">
    <property type="term" value="F:actin filament binding"/>
    <property type="evidence" value="ECO:0007669"/>
    <property type="project" value="TreeGrafter"/>
</dbReference>
<evidence type="ECO:0000256" key="2">
    <source>
        <dbReference type="ARBA" id="ARBA00022553"/>
    </source>
</evidence>
<dbReference type="InterPro" id="IPR027417">
    <property type="entry name" value="P-loop_NTPase"/>
</dbReference>
<dbReference type="GO" id="GO:0000146">
    <property type="term" value="F:microfilament motor activity"/>
    <property type="evidence" value="ECO:0007669"/>
    <property type="project" value="TreeGrafter"/>
</dbReference>
<dbReference type="Pfam" id="PF00063">
    <property type="entry name" value="Myosin_head"/>
    <property type="match status" value="1"/>
</dbReference>
<evidence type="ECO:0000313" key="15">
    <source>
        <dbReference type="Proteomes" id="UP000694553"/>
    </source>
</evidence>
<protein>
    <submittedName>
        <fullName evidence="14">Myosin VA</fullName>
    </submittedName>
</protein>
<reference evidence="14" key="3">
    <citation type="submission" date="2025-09" db="UniProtKB">
        <authorList>
            <consortium name="Ensembl"/>
        </authorList>
    </citation>
    <scope>IDENTIFICATION</scope>
</reference>
<keyword evidence="7 12" id="KW-0175">Coiled coil</keyword>
<sequence length="1593" mass="183933">EEVWKSAELLKDYKPGDKVLQLRLEEGKDLEYSLDPKTKELPPLRNPDILVGENDLTALSYLHEPAVLHNLKVRFIDSKLIYTYCGIVLVAINPYEQLPIYGEDIINAYSGQNMGDMDPHIFAVAEEAYKQMARFRNQSIIVSGESGAGKTVSAKYAMRYFATVSGSASEANVEEKVLASNPIMESIGNAKTTRNDNSSRFGKYIEIGFDKRYRIIGANMRTYLLEKSRVVFQAEEERNYHIFYQLCASAALPEFKTLRLGSANYFHYTKQGGSPVIDGVDDAKEMVNTRQACTLLGISDSYQMGIFRILAGILHLGNVEFASRDSDSCTHEPLIIFCDLMGVEYEEMAHWLCHRKLATATETYIKPISKLHAINARDALAKHIYANLFNWIVDHVNKALHATVKQHSFIGVLDIYGFETFEINSFEQFCINYANEKLQQQFNMHVFKLEQEEYMKEQIPWTLIDFYDNQPCINLIEAKMGILDLLDEECKMPKGSDDSWAQKLYNTHLNKCTLFEKPRLSNKAFIIKHFADKVEYQCEGFLEKNKDTVYEEQIKVLKSSKFKLLPELFQDEEKVLSPTSATPSGRVPLSRMPIKPAKARPGQASKEHKKTVGHQFRNSLHLLMETLNATTPHYVRCIKPNDFKFPFTFDEKRAVQQLRACGVLETIRISAAGFPSRWTYQEFFSRYRVLMKQRDVLGDRKQTCKNVLEKLIQDKDKYQFGKTKIFFRAGQVAYLEKIRADKLRAACIRIQKTIRGWLMRKKYVRMRKAAITIQRHVRGYQARCYAKFLRRTRAAITIQKFQRMYVVRKRYQCMRDATIALQALLRGYMVRNKYQMMLREHKSVVIQKHVRGWLARRRYGRTLRAIVYLQCCYRRMMAKRELKKLKIEARSVERYKKTSPTPALSVLCFAKNKEYKSLLEKMSSLEITYSTETEKLRSDVERLRMSEEEAKNATNRVISLQEEIAKLRRELHQTQSEKKSIEEWADKYKHETEQACMGSQVHERIYRGLVSTQVLPRIVSLVQSPQDYHMLNEDGELWLAYEGLKQANRLLESQLQSQKKSHENELESLRGEIQGLKEENNRQQQLLAQNLQLPPEARIEASLQHEITRLTNENLVREVMLREQVRGLTDLPHLEVLITFQMAASCKRNCTRVVPGLSLEMSLVCIGFTGKCSISFHSLSEVGQMENISPGQIIDEPIRPVNIPRKEKDFQGMLEYKKEDEQKLVKNLILELKPRGVAVNLIPGLPAYILFMCVRHADYLNDDQKVRSLLTSTINGIKKVLKKRGDDFETVSFWLSNTCRFLHCLKQYSGEEGFMKHNTPRQNEHCLTNFDLAEYRQVLSDLAIQIYQQLVRVLENILQPMIVSGMLEHETIQGVSGVKPTGLRKRTSSIADEGTYTLDSIIRQLNSFHSVMCQHGMDPELIKQVVKQMFYIIGAVTLNNLLLRKDMCSWSKGMQIRYNVSQLEEWLRDKNLMNSGAKETLEPLIQAAQLLQVKKKTDEDAEAICSMCNSDCSSSQIVKVLNLYTPVNEFEERVLVSFIRTIQVRLRDRKDSPQLLMDAKHIFPVTFPFNPSSLALETIQIPASLGLGFISRV</sequence>
<dbReference type="InterPro" id="IPR036961">
    <property type="entry name" value="Kinesin_motor_dom_sf"/>
</dbReference>
<dbReference type="Gene3D" id="1.20.58.530">
    <property type="match status" value="1"/>
</dbReference>
<dbReference type="SMART" id="SM00242">
    <property type="entry name" value="MYSc"/>
    <property type="match status" value="1"/>
</dbReference>
<dbReference type="Gene3D" id="3.30.70.1590">
    <property type="match status" value="1"/>
</dbReference>
<dbReference type="InterPro" id="IPR036103">
    <property type="entry name" value="MYSc_Myo5"/>
</dbReference>
<dbReference type="InterPro" id="IPR002710">
    <property type="entry name" value="Dilute_dom"/>
</dbReference>
<dbReference type="SMART" id="SM01132">
    <property type="entry name" value="DIL"/>
    <property type="match status" value="1"/>
</dbReference>
<dbReference type="PROSITE" id="PS51844">
    <property type="entry name" value="SH3_LIKE"/>
    <property type="match status" value="1"/>
</dbReference>
<proteinExistence type="inferred from homology"/>
<dbReference type="CDD" id="cd15478">
    <property type="entry name" value="Myo5a_CBD"/>
    <property type="match status" value="1"/>
</dbReference>
<dbReference type="SUPFAM" id="SSF50084">
    <property type="entry name" value="Myosin S1 fragment, N-terminal domain"/>
    <property type="match status" value="1"/>
</dbReference>
<keyword evidence="3" id="KW-0677">Repeat</keyword>
<organism evidence="14 15">
    <name type="scientific">Corvus moneduloides</name>
    <name type="common">New Caledonian crow</name>
    <dbReference type="NCBI Taxonomy" id="1196302"/>
    <lineage>
        <taxon>Eukaryota</taxon>
        <taxon>Metazoa</taxon>
        <taxon>Chordata</taxon>
        <taxon>Craniata</taxon>
        <taxon>Vertebrata</taxon>
        <taxon>Euteleostomi</taxon>
        <taxon>Archelosauria</taxon>
        <taxon>Archosauria</taxon>
        <taxon>Dinosauria</taxon>
        <taxon>Saurischia</taxon>
        <taxon>Theropoda</taxon>
        <taxon>Coelurosauria</taxon>
        <taxon>Aves</taxon>
        <taxon>Neognathae</taxon>
        <taxon>Neoaves</taxon>
        <taxon>Telluraves</taxon>
        <taxon>Australaves</taxon>
        <taxon>Passeriformes</taxon>
        <taxon>Corvoidea</taxon>
        <taxon>Corvidae</taxon>
        <taxon>Corvus</taxon>
    </lineage>
</organism>
<keyword evidence="9 11" id="KW-0505">Motor protein</keyword>
<dbReference type="FunFam" id="3.30.70.1590:FF:000003">
    <property type="entry name" value="Myosin-Va isoform 1"/>
    <property type="match status" value="1"/>
</dbReference>
<dbReference type="GO" id="GO:0005524">
    <property type="term" value="F:ATP binding"/>
    <property type="evidence" value="ECO:0007669"/>
    <property type="project" value="UniProtKB-UniRule"/>
</dbReference>
<keyword evidence="10 11" id="KW-0009">Actin-binding</keyword>
<dbReference type="GO" id="GO:0016459">
    <property type="term" value="C:myosin complex"/>
    <property type="evidence" value="ECO:0007669"/>
    <property type="project" value="UniProtKB-KW"/>
</dbReference>
<evidence type="ECO:0000256" key="5">
    <source>
        <dbReference type="ARBA" id="ARBA00022840"/>
    </source>
</evidence>
<reference evidence="15" key="1">
    <citation type="submission" date="2019-10" db="EMBL/GenBank/DDBJ databases">
        <title>Corvus moneduloides (New Caledonian crow) genome, bCorMon1, primary haplotype.</title>
        <authorList>
            <person name="Rutz C."/>
            <person name="Fungtammasan C."/>
            <person name="Mountcastle J."/>
            <person name="Formenti G."/>
            <person name="Chow W."/>
            <person name="Howe K."/>
            <person name="Steele M.P."/>
            <person name="Fernandes J."/>
            <person name="Gilbert M.T.P."/>
            <person name="Fedrigo O."/>
            <person name="Jarvis E.D."/>
            <person name="Gemmell N."/>
        </authorList>
    </citation>
    <scope>NUCLEOTIDE SEQUENCE [LARGE SCALE GENOMIC DNA]</scope>
</reference>